<dbReference type="EMBL" id="AMZH03003242">
    <property type="protein sequence ID" value="RRT72953.1"/>
    <property type="molecule type" value="Genomic_DNA"/>
</dbReference>
<reference evidence="2 3" key="1">
    <citation type="journal article" date="2014" name="Agronomy (Basel)">
        <title>A Draft Genome Sequence for Ensete ventricosum, the Drought-Tolerant Tree Against Hunger.</title>
        <authorList>
            <person name="Harrison J."/>
            <person name="Moore K.A."/>
            <person name="Paszkiewicz K."/>
            <person name="Jones T."/>
            <person name="Grant M."/>
            <person name="Ambacheew D."/>
            <person name="Muzemil S."/>
            <person name="Studholme D.J."/>
        </authorList>
    </citation>
    <scope>NUCLEOTIDE SEQUENCE [LARGE SCALE GENOMIC DNA]</scope>
</reference>
<feature type="compositionally biased region" description="Basic and acidic residues" evidence="1">
    <location>
        <begin position="204"/>
        <end position="225"/>
    </location>
</feature>
<comment type="caution">
    <text evidence="2">The sequence shown here is derived from an EMBL/GenBank/DDBJ whole genome shotgun (WGS) entry which is preliminary data.</text>
</comment>
<evidence type="ECO:0000313" key="2">
    <source>
        <dbReference type="EMBL" id="RRT72953.1"/>
    </source>
</evidence>
<gene>
    <name evidence="2" type="ORF">B296_00021113</name>
</gene>
<feature type="compositionally biased region" description="Basic residues" evidence="1">
    <location>
        <begin position="188"/>
        <end position="198"/>
    </location>
</feature>
<accession>A0A427A9R2</accession>
<name>A0A427A9R2_ENSVE</name>
<evidence type="ECO:0000313" key="3">
    <source>
        <dbReference type="Proteomes" id="UP000287651"/>
    </source>
</evidence>
<evidence type="ECO:0000256" key="1">
    <source>
        <dbReference type="SAM" id="MobiDB-lite"/>
    </source>
</evidence>
<dbReference type="Proteomes" id="UP000287651">
    <property type="component" value="Unassembled WGS sequence"/>
</dbReference>
<sequence>MAETYGERAAATALGEGMARHATLMGMGQGSVIPGPPPKIPDWLPTWSLGLTWLPSKCSHAQEKETRPAAGFLLLRRVVAHPVSAEPTGFAPVAAEAAVVGVVEHVDAPAAAAHLPEPAPPPAPPAVEEVHPQVHAQPPAAVRPGASPRPTAHPRHLIARLEPPPAAESVVASEPRWRVLVPVLGGHGKRMRRGHGHGHGQCNGEHEASHPRASRENEDGRRGAG</sequence>
<dbReference type="AlphaFoldDB" id="A0A427A9R2"/>
<feature type="region of interest" description="Disordered" evidence="1">
    <location>
        <begin position="113"/>
        <end position="132"/>
    </location>
</feature>
<protein>
    <submittedName>
        <fullName evidence="2">Uncharacterized protein</fullName>
    </submittedName>
</protein>
<proteinExistence type="predicted"/>
<organism evidence="2 3">
    <name type="scientific">Ensete ventricosum</name>
    <name type="common">Abyssinian banana</name>
    <name type="synonym">Musa ensete</name>
    <dbReference type="NCBI Taxonomy" id="4639"/>
    <lineage>
        <taxon>Eukaryota</taxon>
        <taxon>Viridiplantae</taxon>
        <taxon>Streptophyta</taxon>
        <taxon>Embryophyta</taxon>
        <taxon>Tracheophyta</taxon>
        <taxon>Spermatophyta</taxon>
        <taxon>Magnoliopsida</taxon>
        <taxon>Liliopsida</taxon>
        <taxon>Zingiberales</taxon>
        <taxon>Musaceae</taxon>
        <taxon>Ensete</taxon>
    </lineage>
</organism>
<feature type="region of interest" description="Disordered" evidence="1">
    <location>
        <begin position="188"/>
        <end position="225"/>
    </location>
</feature>